<dbReference type="InterPro" id="IPR005119">
    <property type="entry name" value="LysR_subst-bd"/>
</dbReference>
<evidence type="ECO:0000256" key="4">
    <source>
        <dbReference type="ARBA" id="ARBA00022490"/>
    </source>
</evidence>
<evidence type="ECO:0000256" key="8">
    <source>
        <dbReference type="ARBA" id="ARBA00023125"/>
    </source>
</evidence>
<dbReference type="SUPFAM" id="SSF53850">
    <property type="entry name" value="Periplasmic binding protein-like II"/>
    <property type="match status" value="1"/>
</dbReference>
<evidence type="ECO:0000313" key="14">
    <source>
        <dbReference type="Proteomes" id="UP000095008"/>
    </source>
</evidence>
<dbReference type="PRINTS" id="PR00039">
    <property type="entry name" value="HTHLYSR"/>
</dbReference>
<sequence length="310" mass="34646">MPVEIRHLRTIEAVAQFGSLAAAAQRLHLTQSALSHQLRGLEAEFGVNILDRERGSQLRLSPAGEELLAAAREVLPRVRQLQEELKRRALGNSGRLRIAVECHTCFDWLTPAMDRFRENWPDVEMDLVSGFQQDPLPLLQSHQADLTVLTAPDVMAADIILHPLFAYEVVALVNPRHALANKPYLEPDDFLEETLITYPVEDRRLDLFREFLQPAGIQPWRRRHAELTVIILQLVASGQGIAALPSWAVGSYGEKGYVRALPLGPQGLWQTLQAATTAEQSEQEHMRAFLEEIRASVAANLLGVKDIQGV</sequence>
<keyword evidence="14" id="KW-1185">Reference proteome</keyword>
<dbReference type="CDD" id="cd08441">
    <property type="entry name" value="PBP2_MetR"/>
    <property type="match status" value="1"/>
</dbReference>
<keyword evidence="10" id="KW-0804">Transcription</keyword>
<keyword evidence="9" id="KW-0010">Activator</keyword>
<protein>
    <recommendedName>
        <fullName evidence="3">HTH-type transcriptional regulator MetR</fullName>
    </recommendedName>
</protein>
<dbReference type="GO" id="GO:0003700">
    <property type="term" value="F:DNA-binding transcription factor activity"/>
    <property type="evidence" value="ECO:0007669"/>
    <property type="project" value="InterPro"/>
</dbReference>
<accession>A0A1C2HXY0</accession>
<dbReference type="GO" id="GO:0000976">
    <property type="term" value="F:transcription cis-regulatory region binding"/>
    <property type="evidence" value="ECO:0007669"/>
    <property type="project" value="TreeGrafter"/>
</dbReference>
<dbReference type="InterPro" id="IPR036388">
    <property type="entry name" value="WH-like_DNA-bd_sf"/>
</dbReference>
<dbReference type="GO" id="GO:0009086">
    <property type="term" value="P:methionine biosynthetic process"/>
    <property type="evidence" value="ECO:0007669"/>
    <property type="project" value="UniProtKB-KW"/>
</dbReference>
<comment type="caution">
    <text evidence="13">The sequence shown here is derived from an EMBL/GenBank/DDBJ whole genome shotgun (WGS) entry which is preliminary data.</text>
</comment>
<dbReference type="GO" id="GO:0005737">
    <property type="term" value="C:cytoplasm"/>
    <property type="evidence" value="ECO:0007669"/>
    <property type="project" value="UniProtKB-SubCell"/>
</dbReference>
<feature type="domain" description="HTH lysR-type" evidence="12">
    <location>
        <begin position="3"/>
        <end position="61"/>
    </location>
</feature>
<dbReference type="SUPFAM" id="SSF46785">
    <property type="entry name" value="Winged helix' DNA-binding domain"/>
    <property type="match status" value="1"/>
</dbReference>
<evidence type="ECO:0000313" key="13">
    <source>
        <dbReference type="EMBL" id="OCX68593.1"/>
    </source>
</evidence>
<comment type="similarity">
    <text evidence="2">Belongs to the LysR transcriptional regulatory family.</text>
</comment>
<dbReference type="FunFam" id="1.10.10.10:FF:000001">
    <property type="entry name" value="LysR family transcriptional regulator"/>
    <property type="match status" value="1"/>
</dbReference>
<name>A0A1C2HXY0_ACITH</name>
<dbReference type="OrthoDB" id="155872at2"/>
<keyword evidence="7" id="KW-0805">Transcription regulation</keyword>
<evidence type="ECO:0000256" key="6">
    <source>
        <dbReference type="ARBA" id="ARBA00022605"/>
    </source>
</evidence>
<dbReference type="Pfam" id="PF00126">
    <property type="entry name" value="HTH_1"/>
    <property type="match status" value="1"/>
</dbReference>
<dbReference type="Pfam" id="PF03466">
    <property type="entry name" value="LysR_substrate"/>
    <property type="match status" value="1"/>
</dbReference>
<dbReference type="InterPro" id="IPR000847">
    <property type="entry name" value="LysR_HTH_N"/>
</dbReference>
<dbReference type="InterPro" id="IPR036390">
    <property type="entry name" value="WH_DNA-bd_sf"/>
</dbReference>
<dbReference type="PANTHER" id="PTHR30126:SF25">
    <property type="entry name" value="HTH-TYPE TRANSCRIPTIONAL REGULATOR METR"/>
    <property type="match status" value="1"/>
</dbReference>
<gene>
    <name evidence="13" type="ORF">A6M23_17755</name>
</gene>
<evidence type="ECO:0000256" key="11">
    <source>
        <dbReference type="ARBA" id="ARBA00023167"/>
    </source>
</evidence>
<dbReference type="EMBL" id="LWRY01000259">
    <property type="protein sequence ID" value="OCX68593.1"/>
    <property type="molecule type" value="Genomic_DNA"/>
</dbReference>
<evidence type="ECO:0000256" key="7">
    <source>
        <dbReference type="ARBA" id="ARBA00023015"/>
    </source>
</evidence>
<keyword evidence="4" id="KW-0963">Cytoplasm</keyword>
<dbReference type="InterPro" id="IPR037406">
    <property type="entry name" value="MetR_PBP2"/>
</dbReference>
<evidence type="ECO:0000256" key="2">
    <source>
        <dbReference type="ARBA" id="ARBA00009437"/>
    </source>
</evidence>
<dbReference type="AlphaFoldDB" id="A0A1C2HXY0"/>
<evidence type="ECO:0000256" key="9">
    <source>
        <dbReference type="ARBA" id="ARBA00023159"/>
    </source>
</evidence>
<keyword evidence="11" id="KW-0486">Methionine biosynthesis</keyword>
<dbReference type="PANTHER" id="PTHR30126">
    <property type="entry name" value="HTH-TYPE TRANSCRIPTIONAL REGULATOR"/>
    <property type="match status" value="1"/>
</dbReference>
<evidence type="ECO:0000259" key="12">
    <source>
        <dbReference type="PROSITE" id="PS50931"/>
    </source>
</evidence>
<proteinExistence type="inferred from homology"/>
<reference evidence="13" key="1">
    <citation type="journal article" date="2016" name="Int. J. Mol. Sci.">
        <title>Comparative genomics of the extreme acidophile Acidithiobacillus thiooxidans reveals intraspecific divergence and niche adaptation.</title>
        <authorList>
            <person name="Zhang X."/>
            <person name="Feng X."/>
            <person name="Tao J."/>
            <person name="Ma L."/>
            <person name="Xiao Y."/>
            <person name="Liang Y."/>
            <person name="Liu X."/>
            <person name="Yin H."/>
        </authorList>
    </citation>
    <scope>NUCLEOTIDE SEQUENCE [LARGE SCALE GENOMIC DNA]</scope>
    <source>
        <strain evidence="13">DXS-W</strain>
    </source>
</reference>
<organism evidence="13 14">
    <name type="scientific">Acidithiobacillus thiooxidans</name>
    <name type="common">Thiobacillus thiooxidans</name>
    <dbReference type="NCBI Taxonomy" id="930"/>
    <lineage>
        <taxon>Bacteria</taxon>
        <taxon>Pseudomonadati</taxon>
        <taxon>Pseudomonadota</taxon>
        <taxon>Acidithiobacillia</taxon>
        <taxon>Acidithiobacillales</taxon>
        <taxon>Acidithiobacillaceae</taxon>
        <taxon>Acidithiobacillus</taxon>
    </lineage>
</organism>
<dbReference type="Proteomes" id="UP000095008">
    <property type="component" value="Unassembled WGS sequence"/>
</dbReference>
<dbReference type="Gene3D" id="1.10.10.10">
    <property type="entry name" value="Winged helix-like DNA-binding domain superfamily/Winged helix DNA-binding domain"/>
    <property type="match status" value="1"/>
</dbReference>
<evidence type="ECO:0000256" key="1">
    <source>
        <dbReference type="ARBA" id="ARBA00004496"/>
    </source>
</evidence>
<keyword evidence="5" id="KW-0678">Repressor</keyword>
<dbReference type="RefSeq" id="WP_065974915.1">
    <property type="nucleotide sequence ID" value="NZ_LWRY01000259.1"/>
</dbReference>
<comment type="subcellular location">
    <subcellularLocation>
        <location evidence="1">Cytoplasm</location>
    </subcellularLocation>
</comment>
<dbReference type="PROSITE" id="PS50931">
    <property type="entry name" value="HTH_LYSR"/>
    <property type="match status" value="1"/>
</dbReference>
<keyword evidence="6" id="KW-0028">Amino-acid biosynthesis</keyword>
<evidence type="ECO:0000256" key="3">
    <source>
        <dbReference type="ARBA" id="ARBA00019365"/>
    </source>
</evidence>
<dbReference type="Gene3D" id="3.40.190.10">
    <property type="entry name" value="Periplasmic binding protein-like II"/>
    <property type="match status" value="1"/>
</dbReference>
<evidence type="ECO:0000256" key="10">
    <source>
        <dbReference type="ARBA" id="ARBA00023163"/>
    </source>
</evidence>
<evidence type="ECO:0000256" key="5">
    <source>
        <dbReference type="ARBA" id="ARBA00022491"/>
    </source>
</evidence>
<keyword evidence="8" id="KW-0238">DNA-binding</keyword>